<proteinExistence type="predicted"/>
<dbReference type="EMBL" id="LWDX02016961">
    <property type="protein sequence ID" value="OEL33965.1"/>
    <property type="molecule type" value="Genomic_DNA"/>
</dbReference>
<feature type="domain" description="DUF569" evidence="2">
    <location>
        <begin position="188"/>
        <end position="269"/>
    </location>
</feature>
<evidence type="ECO:0008006" key="5">
    <source>
        <dbReference type="Google" id="ProtNLM"/>
    </source>
</evidence>
<reference evidence="3 4" key="1">
    <citation type="submission" date="2016-09" db="EMBL/GenBank/DDBJ databases">
        <title>The draft genome of Dichanthelium oligosanthes: A C3 panicoid grass species.</title>
        <authorList>
            <person name="Studer A.J."/>
            <person name="Schnable J.C."/>
            <person name="Brutnell T.P."/>
        </authorList>
    </citation>
    <scope>NUCLEOTIDE SEQUENCE [LARGE SCALE GENOMIC DNA]</scope>
    <source>
        <strain evidence="4">cv. Kellogg 1175</strain>
        <tissue evidence="3">Leaf</tissue>
    </source>
</reference>
<evidence type="ECO:0000313" key="3">
    <source>
        <dbReference type="EMBL" id="OEL33965.1"/>
    </source>
</evidence>
<dbReference type="Proteomes" id="UP000095767">
    <property type="component" value="Unassembled WGS sequence"/>
</dbReference>
<accession>A0A1E5W9D2</accession>
<dbReference type="AlphaFoldDB" id="A0A1E5W9D2"/>
<dbReference type="Pfam" id="PF04601">
    <property type="entry name" value="DUF569"/>
    <property type="match status" value="2"/>
</dbReference>
<name>A0A1E5W9D2_9POAL</name>
<dbReference type="SUPFAM" id="SSF50405">
    <property type="entry name" value="Actin-crosslinking proteins"/>
    <property type="match status" value="1"/>
</dbReference>
<protein>
    <recommendedName>
        <fullName evidence="5">DUF569 domain-containing protein</fullName>
    </recommendedName>
</protein>
<dbReference type="OrthoDB" id="667390at2759"/>
<dbReference type="PANTHER" id="PTHR31205:SF24">
    <property type="entry name" value="DUF569 DOMAIN-CONTAINING PROTEIN"/>
    <property type="match status" value="1"/>
</dbReference>
<sequence>MDHLPDGAHVRLRSRVHATYLHADEDGVGVSLRPHGPFPSVNAVWRLQRDVFEGSPFVLLQGAAYGRYLAVSPEEAPPGHRGRRAVQRDYAGPNLNRLMWRAYAVGDDGDGYIRMRHEFNCNLRANGRHRIWHTGVTVDYNRGRFTTMMHWRVEVIPQKSAAPPLPFPTLDQGGGLLCWHTGPEADPGRTIRYVRANDEGEYTLNHNAWPSLHFLGRSIFNLRTQLRLLQPDGNVIAITLCVRPGFHGRLTPLVTDLPRSEEPMYIVIFTTGSPGENSAVFSVVCAALVYLLHMVSAWEMFTVLSINNATKPRKPTRSPPVVRRRCITTTTTGSDPRDAMDKLPDAAHVRLRSRVLATYLHADEDWVGVSLRPRGRVPSLNAVWLLHRVTIDRTTFVLLHGAAYGRYLAASPDPAAPPGHRGRRAVKRDYGGPNPRAVMWRAFAVDGGYVRLGLRHEFNSNLRANGRYCIWHTGVTVNSNGGWDSTMMHWRVEPVPLKSEPPPLPLPTPVSSPSFLLGSWKSSAHRVDSVKVLLGTQNLQGAVLDHVSNIWSLRFVHSVTAVV</sequence>
<dbReference type="InterPro" id="IPR008999">
    <property type="entry name" value="Actin-crosslinking"/>
</dbReference>
<dbReference type="InterPro" id="IPR007679">
    <property type="entry name" value="DUF569"/>
</dbReference>
<organism evidence="3 4">
    <name type="scientific">Dichanthelium oligosanthes</name>
    <dbReference type="NCBI Taxonomy" id="888268"/>
    <lineage>
        <taxon>Eukaryota</taxon>
        <taxon>Viridiplantae</taxon>
        <taxon>Streptophyta</taxon>
        <taxon>Embryophyta</taxon>
        <taxon>Tracheophyta</taxon>
        <taxon>Spermatophyta</taxon>
        <taxon>Magnoliopsida</taxon>
        <taxon>Liliopsida</taxon>
        <taxon>Poales</taxon>
        <taxon>Poaceae</taxon>
        <taxon>PACMAD clade</taxon>
        <taxon>Panicoideae</taxon>
        <taxon>Panicodae</taxon>
        <taxon>Paniceae</taxon>
        <taxon>Dichantheliinae</taxon>
        <taxon>Dichanthelium</taxon>
    </lineage>
</organism>
<feature type="domain" description="DUF569" evidence="1">
    <location>
        <begin position="341"/>
        <end position="479"/>
    </location>
</feature>
<dbReference type="CDD" id="cd23340">
    <property type="entry name" value="beta-trefoil_FSCN_ACP-like"/>
    <property type="match status" value="2"/>
</dbReference>
<dbReference type="Pfam" id="PF22932">
    <property type="entry name" value="Ubiq_DUF_assoc"/>
    <property type="match status" value="1"/>
</dbReference>
<dbReference type="PANTHER" id="PTHR31205">
    <property type="entry name" value="ACTIN CROSS-LINKING PROTEIN (DUF569)"/>
    <property type="match status" value="1"/>
</dbReference>
<evidence type="ECO:0000313" key="4">
    <source>
        <dbReference type="Proteomes" id="UP000095767"/>
    </source>
</evidence>
<evidence type="ECO:0000259" key="1">
    <source>
        <dbReference type="Pfam" id="PF04601"/>
    </source>
</evidence>
<dbReference type="InterPro" id="IPR054726">
    <property type="entry name" value="Ubiq_DUF569-assoc"/>
</dbReference>
<feature type="domain" description="DUF569" evidence="1">
    <location>
        <begin position="1"/>
        <end position="142"/>
    </location>
</feature>
<keyword evidence="4" id="KW-1185">Reference proteome</keyword>
<gene>
    <name evidence="3" type="ORF">BAE44_0005016</name>
</gene>
<evidence type="ECO:0000259" key="2">
    <source>
        <dbReference type="Pfam" id="PF22932"/>
    </source>
</evidence>
<dbReference type="STRING" id="888268.A0A1E5W9D2"/>
<comment type="caution">
    <text evidence="3">The sequence shown here is derived from an EMBL/GenBank/DDBJ whole genome shotgun (WGS) entry which is preliminary data.</text>
</comment>